<dbReference type="GO" id="GO:0008270">
    <property type="term" value="F:zinc ion binding"/>
    <property type="evidence" value="ECO:0007669"/>
    <property type="project" value="UniProtKB-KW"/>
</dbReference>
<dbReference type="PROSITE" id="PS50089">
    <property type="entry name" value="ZF_RING_2"/>
    <property type="match status" value="1"/>
</dbReference>
<dbReference type="EMBL" id="CAMPGE010012501">
    <property type="protein sequence ID" value="CAI2371272.1"/>
    <property type="molecule type" value="Genomic_DNA"/>
</dbReference>
<dbReference type="Gene3D" id="3.30.40.10">
    <property type="entry name" value="Zinc/RING finger domain, C3HC4 (zinc finger)"/>
    <property type="match status" value="1"/>
</dbReference>
<evidence type="ECO:0000256" key="2">
    <source>
        <dbReference type="SAM" id="Coils"/>
    </source>
</evidence>
<feature type="coiled-coil region" evidence="2">
    <location>
        <begin position="274"/>
        <end position="302"/>
    </location>
</feature>
<dbReference type="PANTHER" id="PTHR40237:SF1">
    <property type="entry name" value="LD44813P"/>
    <property type="match status" value="1"/>
</dbReference>
<evidence type="ECO:0000259" key="3">
    <source>
        <dbReference type="PROSITE" id="PS50089"/>
    </source>
</evidence>
<evidence type="ECO:0000313" key="5">
    <source>
        <dbReference type="Proteomes" id="UP001295684"/>
    </source>
</evidence>
<name>A0AAD1UQN3_EUPCR</name>
<keyword evidence="1" id="KW-0862">Zinc</keyword>
<protein>
    <recommendedName>
        <fullName evidence="3">RING-type domain-containing protein</fullName>
    </recommendedName>
</protein>
<evidence type="ECO:0000256" key="1">
    <source>
        <dbReference type="PROSITE-ProRule" id="PRU00175"/>
    </source>
</evidence>
<feature type="domain" description="RING-type" evidence="3">
    <location>
        <begin position="330"/>
        <end position="377"/>
    </location>
</feature>
<reference evidence="4" key="1">
    <citation type="submission" date="2023-07" db="EMBL/GenBank/DDBJ databases">
        <authorList>
            <consortium name="AG Swart"/>
            <person name="Singh M."/>
            <person name="Singh A."/>
            <person name="Seah K."/>
            <person name="Emmerich C."/>
        </authorList>
    </citation>
    <scope>NUCLEOTIDE SEQUENCE</scope>
    <source>
        <strain evidence="4">DP1</strain>
    </source>
</reference>
<keyword evidence="5" id="KW-1185">Reference proteome</keyword>
<evidence type="ECO:0000313" key="4">
    <source>
        <dbReference type="EMBL" id="CAI2371272.1"/>
    </source>
</evidence>
<dbReference type="Proteomes" id="UP001295684">
    <property type="component" value="Unassembled WGS sequence"/>
</dbReference>
<sequence>MEKIEEGKEEENQEKIFDYDSLQEEITYILDTLPRSEAFDDNSMRISIFHTMLKNCELVIKFTKEYPNTPLSCQVKTRSLPLRLVEIIKKGADKKLQELAEEGKYQVLRIYDYYNELLEHNNLIPAWKEVQKAKKLLDPEKDSMKLFQKAGKVKYIIQEEDLRLALLVGIPPDYPLVPLEVTILKNNKEGTGTNINPRLLEIFSSHIQDLVRRYHLGYDGLESDLNEGKIGAEATKKVEAPLMTYEEMQYDIDFLRKQKDMKEEIGDYKKRKKYRRMIRKEAEKELEKLELEEKRIQELQANNKQARPCLVELVQFVIDKLVRYFPNAICEICGEELLSKKKKKSLTPEIAYCLHWFHSGCIEEVCNNPPFDPDCPVEGCGNKLGNKDNKTDKASVKTREKIYSQSEARKADADEIDNLFDF</sequence>
<dbReference type="SUPFAM" id="SSF57850">
    <property type="entry name" value="RING/U-box"/>
    <property type="match status" value="1"/>
</dbReference>
<keyword evidence="1" id="KW-0863">Zinc-finger</keyword>
<dbReference type="AlphaFoldDB" id="A0AAD1UQN3"/>
<gene>
    <name evidence="4" type="ORF">ECRASSUSDP1_LOCUS12592</name>
</gene>
<organism evidence="4 5">
    <name type="scientific">Euplotes crassus</name>
    <dbReference type="NCBI Taxonomy" id="5936"/>
    <lineage>
        <taxon>Eukaryota</taxon>
        <taxon>Sar</taxon>
        <taxon>Alveolata</taxon>
        <taxon>Ciliophora</taxon>
        <taxon>Intramacronucleata</taxon>
        <taxon>Spirotrichea</taxon>
        <taxon>Hypotrichia</taxon>
        <taxon>Euplotida</taxon>
        <taxon>Euplotidae</taxon>
        <taxon>Moneuplotes</taxon>
    </lineage>
</organism>
<proteinExistence type="predicted"/>
<dbReference type="InterPro" id="IPR001841">
    <property type="entry name" value="Znf_RING"/>
</dbReference>
<dbReference type="InterPro" id="IPR013083">
    <property type="entry name" value="Znf_RING/FYVE/PHD"/>
</dbReference>
<comment type="caution">
    <text evidence="4">The sequence shown here is derived from an EMBL/GenBank/DDBJ whole genome shotgun (WGS) entry which is preliminary data.</text>
</comment>
<accession>A0AAD1UQN3</accession>
<keyword evidence="2" id="KW-0175">Coiled coil</keyword>
<keyword evidence="1" id="KW-0479">Metal-binding</keyword>
<dbReference type="PANTHER" id="PTHR40237">
    <property type="entry name" value="LD44813P"/>
    <property type="match status" value="1"/>
</dbReference>